<dbReference type="Proteomes" id="UP000006352">
    <property type="component" value="Unassembled WGS sequence"/>
</dbReference>
<accession>J4HZQ3</accession>
<dbReference type="InterPro" id="IPR011701">
    <property type="entry name" value="MFS"/>
</dbReference>
<keyword evidence="10" id="KW-1185">Reference proteome</keyword>
<feature type="transmembrane region" description="Helical" evidence="7">
    <location>
        <begin position="147"/>
        <end position="170"/>
    </location>
</feature>
<dbReference type="HOGENOM" id="CLU_001265_0_6_1"/>
<evidence type="ECO:0000256" key="2">
    <source>
        <dbReference type="ARBA" id="ARBA00022448"/>
    </source>
</evidence>
<evidence type="ECO:0000256" key="3">
    <source>
        <dbReference type="ARBA" id="ARBA00022692"/>
    </source>
</evidence>
<name>J4HZQ3_9APHY</name>
<dbReference type="OrthoDB" id="2985014at2759"/>
<keyword evidence="3 7" id="KW-0812">Transmembrane</keyword>
<dbReference type="InterPro" id="IPR036259">
    <property type="entry name" value="MFS_trans_sf"/>
</dbReference>
<feature type="region of interest" description="Disordered" evidence="6">
    <location>
        <begin position="1"/>
        <end position="26"/>
    </location>
</feature>
<feature type="transmembrane region" description="Helical" evidence="7">
    <location>
        <begin position="337"/>
        <end position="356"/>
    </location>
</feature>
<organism evidence="9 10">
    <name type="scientific">Fibroporia radiculosa</name>
    <dbReference type="NCBI Taxonomy" id="599839"/>
    <lineage>
        <taxon>Eukaryota</taxon>
        <taxon>Fungi</taxon>
        <taxon>Dikarya</taxon>
        <taxon>Basidiomycota</taxon>
        <taxon>Agaricomycotina</taxon>
        <taxon>Agaricomycetes</taxon>
        <taxon>Polyporales</taxon>
        <taxon>Fibroporiaceae</taxon>
        <taxon>Fibroporia</taxon>
    </lineage>
</organism>
<feature type="transmembrane region" description="Helical" evidence="7">
    <location>
        <begin position="420"/>
        <end position="438"/>
    </location>
</feature>
<comment type="subcellular location">
    <subcellularLocation>
        <location evidence="1">Membrane</location>
        <topology evidence="1">Multi-pass membrane protein</topology>
    </subcellularLocation>
</comment>
<dbReference type="RefSeq" id="XP_012183925.1">
    <property type="nucleotide sequence ID" value="XM_012328535.1"/>
</dbReference>
<evidence type="ECO:0000256" key="5">
    <source>
        <dbReference type="ARBA" id="ARBA00023136"/>
    </source>
</evidence>
<evidence type="ECO:0000256" key="4">
    <source>
        <dbReference type="ARBA" id="ARBA00022989"/>
    </source>
</evidence>
<evidence type="ECO:0000313" key="9">
    <source>
        <dbReference type="EMBL" id="CCM04642.1"/>
    </source>
</evidence>
<dbReference type="PANTHER" id="PTHR43791">
    <property type="entry name" value="PERMEASE-RELATED"/>
    <property type="match status" value="1"/>
</dbReference>
<dbReference type="EMBL" id="HE797161">
    <property type="protein sequence ID" value="CCM04642.1"/>
    <property type="molecule type" value="Genomic_DNA"/>
</dbReference>
<feature type="transmembrane region" description="Helical" evidence="7">
    <location>
        <begin position="482"/>
        <end position="505"/>
    </location>
</feature>
<protein>
    <recommendedName>
        <fullName evidence="8">Major facilitator superfamily (MFS) profile domain-containing protein</fullName>
    </recommendedName>
</protein>
<evidence type="ECO:0000259" key="8">
    <source>
        <dbReference type="PROSITE" id="PS50850"/>
    </source>
</evidence>
<keyword evidence="5 7" id="KW-0472">Membrane</keyword>
<proteinExistence type="predicted"/>
<feature type="transmembrane region" description="Helical" evidence="7">
    <location>
        <begin position="121"/>
        <end position="141"/>
    </location>
</feature>
<keyword evidence="2" id="KW-0813">Transport</keyword>
<feature type="domain" description="Major facilitator superfamily (MFS) profile" evidence="8">
    <location>
        <begin position="56"/>
        <end position="508"/>
    </location>
</feature>
<dbReference type="GO" id="GO:0022857">
    <property type="term" value="F:transmembrane transporter activity"/>
    <property type="evidence" value="ECO:0007669"/>
    <property type="project" value="InterPro"/>
</dbReference>
<evidence type="ECO:0000256" key="1">
    <source>
        <dbReference type="ARBA" id="ARBA00004141"/>
    </source>
</evidence>
<dbReference type="STRING" id="599839.J4HZQ3"/>
<dbReference type="SUPFAM" id="SSF103473">
    <property type="entry name" value="MFS general substrate transporter"/>
    <property type="match status" value="1"/>
</dbReference>
<dbReference type="FunFam" id="1.20.1250.20:FF:000057">
    <property type="entry name" value="MFS general substrate transporter"/>
    <property type="match status" value="1"/>
</dbReference>
<keyword evidence="4 7" id="KW-1133">Transmembrane helix</keyword>
<dbReference type="Pfam" id="PF07690">
    <property type="entry name" value="MFS_1"/>
    <property type="match status" value="1"/>
</dbReference>
<dbReference type="GO" id="GO:0016020">
    <property type="term" value="C:membrane"/>
    <property type="evidence" value="ECO:0007669"/>
    <property type="project" value="UniProtKB-SubCell"/>
</dbReference>
<evidence type="ECO:0000256" key="6">
    <source>
        <dbReference type="SAM" id="MobiDB-lite"/>
    </source>
</evidence>
<dbReference type="InParanoid" id="J4HZQ3"/>
<dbReference type="GeneID" id="24099553"/>
<dbReference type="PROSITE" id="PS50850">
    <property type="entry name" value="MFS"/>
    <property type="match status" value="1"/>
</dbReference>
<dbReference type="InterPro" id="IPR020846">
    <property type="entry name" value="MFS_dom"/>
</dbReference>
<evidence type="ECO:0000256" key="7">
    <source>
        <dbReference type="SAM" id="Phobius"/>
    </source>
</evidence>
<sequence length="551" mass="61145">MGSDSGSLSIEEKEAVVTKVSSPQSKEIAVEDGDLLSPDVRPAAERQLVRHLDLRLMPTIIIIFIMNYIDRSAVSSARLQGLQQDLNLSGIQYSTVLAVLCASYVPAQIPSNMILNRISRPSYYIPACVVLWGLTSAMTGVTKNYTGIVLCRIFIGLPEAAFYPGAMYLLSRWYTRKELAFRSAVIYGGLLISNAFGNVRLVISIFLLVLVMDLTHLQLMAAGILSGMQGKRGIAAWRWLFFIEGSISIFIGIIACFILPDYPHNTRWLSPAQLRLAQVRLAEDAGEADEDSAQESALVGLKLALQDPKVLIFSIMNCSQLLGLGFINFFPTIAATLGFSTTVTLLLCAWVFFLNFEGFLNDRDLRPPWIFSTIVCAVNAWSADRTGERFFHHCWPWWGVLVGYIIGVSTMSVGGRYFSMFLMAAGYSGFALTAVWVANAIPRPPAKRSAAIGIVNGIGNIGNLISSYTWKSQWGPNYHPSMYIGIASLALSTVLAFVIRCMLVYENKKLERDESEDLKGARRERIEEAARLEGLAFEQALERKRGFRYLY</sequence>
<evidence type="ECO:0000313" key="10">
    <source>
        <dbReference type="Proteomes" id="UP000006352"/>
    </source>
</evidence>
<feature type="transmembrane region" description="Helical" evidence="7">
    <location>
        <begin position="450"/>
        <end position="470"/>
    </location>
</feature>
<feature type="transmembrane region" description="Helical" evidence="7">
    <location>
        <begin position="239"/>
        <end position="260"/>
    </location>
</feature>
<dbReference type="PANTHER" id="PTHR43791:SF6">
    <property type="entry name" value="TRANSPORTER, PUTATIVE (AFU_ORTHOLOGUE AFUA_1G16690)-RELATED"/>
    <property type="match status" value="1"/>
</dbReference>
<feature type="transmembrane region" description="Helical" evidence="7">
    <location>
        <begin position="395"/>
        <end position="414"/>
    </location>
</feature>
<reference evidence="9 10" key="1">
    <citation type="journal article" date="2012" name="Appl. Environ. Microbiol.">
        <title>Short-read sequencing for genomic analysis of the brown rot fungus Fibroporia radiculosa.</title>
        <authorList>
            <person name="Tang J.D."/>
            <person name="Perkins A.D."/>
            <person name="Sonstegard T.S."/>
            <person name="Schroeder S.G."/>
            <person name="Burgess S.C."/>
            <person name="Diehl S.V."/>
        </authorList>
    </citation>
    <scope>NUCLEOTIDE SEQUENCE [LARGE SCALE GENOMIC DNA]</scope>
    <source>
        <strain evidence="9 10">TFFH 294</strain>
    </source>
</reference>
<dbReference type="Gene3D" id="1.20.1250.20">
    <property type="entry name" value="MFS general substrate transporter like domains"/>
    <property type="match status" value="1"/>
</dbReference>
<dbReference type="AlphaFoldDB" id="J4HZQ3"/>
<gene>
    <name evidence="9" type="ORF">FIBRA_06826</name>
</gene>